<accession>A0ABY6UAX0</accession>
<feature type="compositionally biased region" description="Basic and acidic residues" evidence="2">
    <location>
        <begin position="693"/>
        <end position="703"/>
    </location>
</feature>
<dbReference type="Gene3D" id="2.60.40.640">
    <property type="match status" value="2"/>
</dbReference>
<protein>
    <recommendedName>
        <fullName evidence="3">Arrestin C-terminal-like domain-containing protein</fullName>
    </recommendedName>
</protein>
<dbReference type="Pfam" id="PF00339">
    <property type="entry name" value="Arrestin_N"/>
    <property type="match status" value="1"/>
</dbReference>
<dbReference type="InterPro" id="IPR014752">
    <property type="entry name" value="Arrestin-like_C"/>
</dbReference>
<comment type="similarity">
    <text evidence="1">Belongs to the arrestin family. PalF/RIM8 subfamily.</text>
</comment>
<feature type="compositionally biased region" description="Polar residues" evidence="2">
    <location>
        <begin position="1"/>
        <end position="32"/>
    </location>
</feature>
<feature type="compositionally biased region" description="Basic and acidic residues" evidence="2">
    <location>
        <begin position="797"/>
        <end position="810"/>
    </location>
</feature>
<feature type="compositionally biased region" description="Basic and acidic residues" evidence="2">
    <location>
        <begin position="609"/>
        <end position="619"/>
    </location>
</feature>
<dbReference type="InterPro" id="IPR011022">
    <property type="entry name" value="Arrestin_C-like"/>
</dbReference>
<feature type="compositionally biased region" description="Acidic residues" evidence="2">
    <location>
        <begin position="726"/>
        <end position="736"/>
    </location>
</feature>
<reference evidence="4 5" key="1">
    <citation type="submission" date="2019-06" db="EMBL/GenBank/DDBJ databases">
        <authorList>
            <person name="Broberg M."/>
        </authorList>
    </citation>
    <scope>NUCLEOTIDE SEQUENCE [LARGE SCALE GENOMIC DNA]</scope>
</reference>
<dbReference type="PANTHER" id="PTHR11188:SF161">
    <property type="entry name" value="PH-RESPONSE REGULATOR PROTEIN PALF_RIM8"/>
    <property type="match status" value="1"/>
</dbReference>
<dbReference type="SUPFAM" id="SSF81296">
    <property type="entry name" value="E set domains"/>
    <property type="match status" value="1"/>
</dbReference>
<feature type="compositionally biased region" description="Pro residues" evidence="2">
    <location>
        <begin position="714"/>
        <end position="724"/>
    </location>
</feature>
<dbReference type="PANTHER" id="PTHR11188">
    <property type="entry name" value="ARRESTIN DOMAIN CONTAINING PROTEIN"/>
    <property type="match status" value="1"/>
</dbReference>
<feature type="compositionally biased region" description="Basic and acidic residues" evidence="2">
    <location>
        <begin position="313"/>
        <end position="329"/>
    </location>
</feature>
<dbReference type="Proteomes" id="UP000766486">
    <property type="component" value="Unassembled WGS sequence"/>
</dbReference>
<feature type="region of interest" description="Disordered" evidence="2">
    <location>
        <begin position="1"/>
        <end position="77"/>
    </location>
</feature>
<gene>
    <name evidence="4" type="ORF">CLO192961_LOCUS230440</name>
</gene>
<dbReference type="InterPro" id="IPR011021">
    <property type="entry name" value="Arrestin-like_N"/>
</dbReference>
<name>A0ABY6UAX0_BIOOC</name>
<evidence type="ECO:0000313" key="5">
    <source>
        <dbReference type="Proteomes" id="UP000766486"/>
    </source>
</evidence>
<feature type="compositionally biased region" description="Basic and acidic residues" evidence="2">
    <location>
        <begin position="774"/>
        <end position="786"/>
    </location>
</feature>
<feature type="compositionally biased region" description="Low complexity" evidence="2">
    <location>
        <begin position="445"/>
        <end position="454"/>
    </location>
</feature>
<evidence type="ECO:0000256" key="1">
    <source>
        <dbReference type="ARBA" id="ARBA00037950"/>
    </source>
</evidence>
<evidence type="ECO:0000259" key="3">
    <source>
        <dbReference type="SMART" id="SM01017"/>
    </source>
</evidence>
<evidence type="ECO:0000256" key="2">
    <source>
        <dbReference type="SAM" id="MobiDB-lite"/>
    </source>
</evidence>
<dbReference type="InterPro" id="IPR014756">
    <property type="entry name" value="Ig_E-set"/>
</dbReference>
<comment type="caution">
    <text evidence="4">The sequence shown here is derived from an EMBL/GenBank/DDBJ whole genome shotgun (WGS) entry which is preliminary data.</text>
</comment>
<feature type="region of interest" description="Disordered" evidence="2">
    <location>
        <begin position="413"/>
        <end position="454"/>
    </location>
</feature>
<proteinExistence type="inferred from homology"/>
<dbReference type="SMART" id="SM01017">
    <property type="entry name" value="Arrestin_C"/>
    <property type="match status" value="1"/>
</dbReference>
<dbReference type="InterPro" id="IPR050357">
    <property type="entry name" value="Arrestin_domain-protein"/>
</dbReference>
<dbReference type="Pfam" id="PF02752">
    <property type="entry name" value="Arrestin_C"/>
    <property type="match status" value="1"/>
</dbReference>
<organism evidence="4 5">
    <name type="scientific">Bionectria ochroleuca</name>
    <name type="common">Gliocladium roseum</name>
    <dbReference type="NCBI Taxonomy" id="29856"/>
    <lineage>
        <taxon>Eukaryota</taxon>
        <taxon>Fungi</taxon>
        <taxon>Dikarya</taxon>
        <taxon>Ascomycota</taxon>
        <taxon>Pezizomycotina</taxon>
        <taxon>Sordariomycetes</taxon>
        <taxon>Hypocreomycetidae</taxon>
        <taxon>Hypocreales</taxon>
        <taxon>Bionectriaceae</taxon>
        <taxon>Clonostachys</taxon>
    </lineage>
</organism>
<evidence type="ECO:0000313" key="4">
    <source>
        <dbReference type="EMBL" id="VUC28284.1"/>
    </source>
</evidence>
<sequence>MPTATTSGMNGRSVPSTISFADSNNPRPSTAQPVGANNHDVSRTGNSSPSTTNSSSSSPRAASQAAPSTAKSSRRFSSIPRFSSLSSRFSLSIPLRSRKSHVADFHIQPEEPHKKYAAGENVRGSVILVIVKPIRITHLTVSLNGFARVLKEPAVSANTHALLPSGGSETPQYHGHGFASIFQDEQVLSGDGRLEPGKYEFGFNLVFPARGLPSSIDFERGSISYLIMATLTRPTSMAATTTCDRKVTLIEKVDIGLLAPPRPKTIFLEPLSKRSKTRKSFAPEKVVQTSTQEVANDLASEVGSVAPSTTAEDLNRDRGLDQSDIRSEISGESGRSASTGGLSRAELAQVATANQQVVDEKTITATVELLRGGCLPGDTVPVRVTVQHIKRMKSMAGVIVTLFRQGRIDSAPPPELFSAELSKEDRKRADKNEGFPKSRTGLGGLSMSSSGSQSIFRKDLDQNSAPLIVHPTTLQTSVTVSVKIPDDSFPTIRGVPGNMIGFKYQVEVLVDLGGKLTNQIQGNRTSSRVGHGNGWFENGNGYGPRRGGSPIIDTSPLRREKGVVSMTIETIVGTVDSSRGRGKPRTQRQISPSSGMVHMAQSDEDEADYTEHSQPDENHWVSPSPFVGSYPQNTGFAPQAGNQPYYGSPPPTLPQQPHGPAAPSQPYPYSLNGDANGVGHVPAPEYIPSPQVPDERNMSEKQRIQLAENRLLPSQPPAAGPSSPPDNEEENIYDADETPRLPHVTPSFPGVDSEDGPSAPAEGDLRPLSPSDPSQDKQEIERERLLAEASAPQMPEDMQRPDGTSRRDMAPDAEPSAPMITEEDEYRGYGVGAGPSRARDHRLHNEQLPAYER</sequence>
<dbReference type="EMBL" id="CABFNS010000783">
    <property type="protein sequence ID" value="VUC28284.1"/>
    <property type="molecule type" value="Genomic_DNA"/>
</dbReference>
<feature type="compositionally biased region" description="Low complexity" evidence="2">
    <location>
        <begin position="47"/>
        <end position="77"/>
    </location>
</feature>
<keyword evidence="5" id="KW-1185">Reference proteome</keyword>
<feature type="region of interest" description="Disordered" evidence="2">
    <location>
        <begin position="299"/>
        <end position="342"/>
    </location>
</feature>
<feature type="region of interest" description="Disordered" evidence="2">
    <location>
        <begin position="574"/>
        <end position="853"/>
    </location>
</feature>
<feature type="domain" description="Arrestin C-terminal-like" evidence="3">
    <location>
        <begin position="359"/>
        <end position="531"/>
    </location>
</feature>
<feature type="compositionally biased region" description="Basic and acidic residues" evidence="2">
    <location>
        <begin position="421"/>
        <end position="436"/>
    </location>
</feature>
<feature type="region of interest" description="Disordered" evidence="2">
    <location>
        <begin position="523"/>
        <end position="555"/>
    </location>
</feature>
<feature type="compositionally biased region" description="Polar residues" evidence="2">
    <location>
        <begin position="630"/>
        <end position="642"/>
    </location>
</feature>